<evidence type="ECO:0008006" key="3">
    <source>
        <dbReference type="Google" id="ProtNLM"/>
    </source>
</evidence>
<dbReference type="Proteomes" id="UP000294830">
    <property type="component" value="Unassembled WGS sequence"/>
</dbReference>
<evidence type="ECO:0000313" key="1">
    <source>
        <dbReference type="EMBL" id="TCN72218.1"/>
    </source>
</evidence>
<dbReference type="InterPro" id="IPR015915">
    <property type="entry name" value="Kelch-typ_b-propeller"/>
</dbReference>
<dbReference type="Gene3D" id="2.120.10.80">
    <property type="entry name" value="Kelch-type beta propeller"/>
    <property type="match status" value="1"/>
</dbReference>
<dbReference type="EMBL" id="SLWB01000002">
    <property type="protein sequence ID" value="TCN72218.1"/>
    <property type="molecule type" value="Genomic_DNA"/>
</dbReference>
<dbReference type="AlphaFoldDB" id="A0A4R2ESJ5"/>
<comment type="caution">
    <text evidence="1">The sequence shown here is derived from an EMBL/GenBank/DDBJ whole genome shotgun (WGS) entry which is preliminary data.</text>
</comment>
<dbReference type="PROSITE" id="PS51257">
    <property type="entry name" value="PROKAR_LIPOPROTEIN"/>
    <property type="match status" value="1"/>
</dbReference>
<dbReference type="RefSeq" id="WP_131838279.1">
    <property type="nucleotide sequence ID" value="NZ_SLWB01000002.1"/>
</dbReference>
<name>A0A4R2ESJ5_9BACT</name>
<protein>
    <recommendedName>
        <fullName evidence="3">Kelch motif protein</fullName>
    </recommendedName>
</protein>
<reference evidence="1 2" key="1">
    <citation type="submission" date="2019-03" db="EMBL/GenBank/DDBJ databases">
        <title>Genomic Encyclopedia of Archaeal and Bacterial Type Strains, Phase II (KMG-II): from individual species to whole genera.</title>
        <authorList>
            <person name="Goeker M."/>
        </authorList>
    </citation>
    <scope>NUCLEOTIDE SEQUENCE [LARGE SCALE GENOMIC DNA]</scope>
    <source>
        <strain evidence="1 2">RL-C</strain>
    </source>
</reference>
<dbReference type="SUPFAM" id="SSF117281">
    <property type="entry name" value="Kelch motif"/>
    <property type="match status" value="1"/>
</dbReference>
<accession>A0A4R2ESJ5</accession>
<keyword evidence="2" id="KW-1185">Reference proteome</keyword>
<dbReference type="OrthoDB" id="103335at2"/>
<organism evidence="1 2">
    <name type="scientific">Acetobacteroides hydrogenigenes</name>
    <dbReference type="NCBI Taxonomy" id="979970"/>
    <lineage>
        <taxon>Bacteria</taxon>
        <taxon>Pseudomonadati</taxon>
        <taxon>Bacteroidota</taxon>
        <taxon>Bacteroidia</taxon>
        <taxon>Bacteroidales</taxon>
        <taxon>Rikenellaceae</taxon>
        <taxon>Acetobacteroides</taxon>
    </lineage>
</organism>
<proteinExistence type="predicted"/>
<evidence type="ECO:0000313" key="2">
    <source>
        <dbReference type="Proteomes" id="UP000294830"/>
    </source>
</evidence>
<gene>
    <name evidence="1" type="ORF">CLV25_102181</name>
</gene>
<sequence length="521" mass="57579">MRRLALFLMVFSLLFVSCEKDEGDKGCVKNIAFSTSSSFVGVTGILTEATKYKYLVISETPNVSEATGVVYCDSAGVSANFFIRASNLYSNTKYYLKVFYRDASGKTIYSPEYTVNTDNSTAATTFNSVVKLDTLIGGRACHLLKYSFKTISDLRNAEFGVCYSKATDPGTAPVPTVSDKVIKGTLGKDGIVTCDISEVNFNEMENVRPYFKNSKETVYGSVFTYSKPSWLPYMVLSGSYSFNLGAISYKGKGYVFSGGGSSDMWSFSPAGMTWSKEVSIKDIFSIDGNPYEIFTIKAAPISNGFLFFSNGLLTVNRTDYVAVYSNCIYSYNTTSKAYTQILPNGLPDVVFKYSKRCDGFGINGQPYVAIYGGSVSNEELSRGTYIYAYDEVSRTFKEVTANSERTGVKDAAFFAVGNMVFMGAGSYSVFETLTTDFWSYNVSTKVWTRLKDAPISKFVKSFVYKNRCFAIGSDNNLYEYGVGNDSWTIVEKIPYTIDAVMPIDDGLYLLNGNRILKNVSL</sequence>